<dbReference type="InterPro" id="IPR041496">
    <property type="entry name" value="YitH/HolE_GNAT"/>
</dbReference>
<feature type="domain" description="N-acetyltransferase" evidence="1">
    <location>
        <begin position="44"/>
        <end position="197"/>
    </location>
</feature>
<dbReference type="PANTHER" id="PTHR47237:SF2">
    <property type="entry name" value="BLL4206 PROTEIN"/>
    <property type="match status" value="1"/>
</dbReference>
<dbReference type="Gene3D" id="3.40.630.90">
    <property type="match status" value="1"/>
</dbReference>
<dbReference type="InterPro" id="IPR016181">
    <property type="entry name" value="Acyl_CoA_acyltransferase"/>
</dbReference>
<name>A0A0F9UMR7_9ZZZZ</name>
<dbReference type="SUPFAM" id="SSF55729">
    <property type="entry name" value="Acyl-CoA N-acyltransferases (Nat)"/>
    <property type="match status" value="1"/>
</dbReference>
<protein>
    <recommendedName>
        <fullName evidence="1">N-acetyltransferase domain-containing protein</fullName>
    </recommendedName>
</protein>
<dbReference type="Pfam" id="PF18014">
    <property type="entry name" value="Acetyltransf_18"/>
    <property type="match status" value="1"/>
</dbReference>
<dbReference type="PANTHER" id="PTHR47237">
    <property type="entry name" value="SLL0310 PROTEIN"/>
    <property type="match status" value="1"/>
</dbReference>
<gene>
    <name evidence="2" type="ORF">LCGC14_0587400</name>
</gene>
<dbReference type="PROSITE" id="PS51186">
    <property type="entry name" value="GNAT"/>
    <property type="match status" value="1"/>
</dbReference>
<evidence type="ECO:0000313" key="2">
    <source>
        <dbReference type="EMBL" id="KKN54918.1"/>
    </source>
</evidence>
<dbReference type="EMBL" id="LAZR01000907">
    <property type="protein sequence ID" value="KKN54918.1"/>
    <property type="molecule type" value="Genomic_DNA"/>
</dbReference>
<dbReference type="InterPro" id="IPR000182">
    <property type="entry name" value="GNAT_dom"/>
</dbReference>
<dbReference type="GO" id="GO:0016747">
    <property type="term" value="F:acyltransferase activity, transferring groups other than amino-acyl groups"/>
    <property type="evidence" value="ECO:0007669"/>
    <property type="project" value="InterPro"/>
</dbReference>
<dbReference type="AlphaFoldDB" id="A0A0F9UMR7"/>
<accession>A0A0F9UMR7</accession>
<evidence type="ECO:0000259" key="1">
    <source>
        <dbReference type="PROSITE" id="PS51186"/>
    </source>
</evidence>
<organism evidence="2">
    <name type="scientific">marine sediment metagenome</name>
    <dbReference type="NCBI Taxonomy" id="412755"/>
    <lineage>
        <taxon>unclassified sequences</taxon>
        <taxon>metagenomes</taxon>
        <taxon>ecological metagenomes</taxon>
    </lineage>
</organism>
<dbReference type="InterPro" id="IPR052729">
    <property type="entry name" value="Acyl/Acetyltrans_Enzymes"/>
</dbReference>
<comment type="caution">
    <text evidence="2">The sequence shown here is derived from an EMBL/GenBank/DDBJ whole genome shotgun (WGS) entry which is preliminary data.</text>
</comment>
<reference evidence="2" key="1">
    <citation type="journal article" date="2015" name="Nature">
        <title>Complex archaea that bridge the gap between prokaryotes and eukaryotes.</title>
        <authorList>
            <person name="Spang A."/>
            <person name="Saw J.H."/>
            <person name="Jorgensen S.L."/>
            <person name="Zaremba-Niedzwiedzka K."/>
            <person name="Martijn J."/>
            <person name="Lind A.E."/>
            <person name="van Eijk R."/>
            <person name="Schleper C."/>
            <person name="Guy L."/>
            <person name="Ettema T.J."/>
        </authorList>
    </citation>
    <scope>NUCLEOTIDE SEQUENCE</scope>
</reference>
<dbReference type="Gene3D" id="3.40.630.30">
    <property type="match status" value="1"/>
</dbReference>
<sequence length="323" mass="36814">MKVANHIFEFFININKNVKLYGKLINLIITIYKINDVKTNMQSYTIREPEDGEIIECIKVFLQSFGRNLSNRLEEERKVWTYLIQQNIAKFIVAVKNDKIIGIGGIFLFHNVSSIGYMGVLPDYRSQGIGTAIFRKLMGLSVSMNSVSVNLFASKFGQPIYEKFGFKGNYCASAYKFPKNEPDLQNKEKIVKEIQILPDWLLEIDRKTMGYDRSKYLQAKLYLGDKILVVENEGYAFLSKILSTIRIGPLITTNLKATLCILKESKYLGAENLIIPKISKVQNDFISLMGLIEVGTANLKMEFGRELTQNLDYLYAIGTYAKG</sequence>
<proteinExistence type="predicted"/>
<dbReference type="Pfam" id="PF13508">
    <property type="entry name" value="Acetyltransf_7"/>
    <property type="match status" value="1"/>
</dbReference>
<dbReference type="CDD" id="cd04301">
    <property type="entry name" value="NAT_SF"/>
    <property type="match status" value="1"/>
</dbReference>